<organism evidence="2 4">
    <name type="scientific">Prochlorococcus phage P-SSM2</name>
    <dbReference type="NCBI Taxonomy" id="268746"/>
    <lineage>
        <taxon>Viruses</taxon>
        <taxon>Duplodnaviria</taxon>
        <taxon>Heunggongvirae</taxon>
        <taxon>Uroviricota</taxon>
        <taxon>Caudoviricetes</taxon>
        <taxon>Pantevenvirales</taxon>
        <taxon>Kyanoviridae</taxon>
        <taxon>Salacisavirus</taxon>
        <taxon>Salacisavirus pssm2</taxon>
    </lineage>
</organism>
<dbReference type="GeneID" id="3294426"/>
<dbReference type="Proteomes" id="UP000000991">
    <property type="component" value="Segment"/>
</dbReference>
<name>Q58MU4_BPPRM</name>
<dbReference type="KEGG" id="vg:3294426"/>
<feature type="region of interest" description="Disordered" evidence="1">
    <location>
        <begin position="78"/>
        <end position="105"/>
    </location>
</feature>
<protein>
    <submittedName>
        <fullName evidence="2">Uncharacterized protein</fullName>
    </submittedName>
</protein>
<evidence type="ECO:0000313" key="3">
    <source>
        <dbReference type="EMBL" id="ACY75936.1"/>
    </source>
</evidence>
<proteinExistence type="predicted"/>
<evidence type="ECO:0000256" key="1">
    <source>
        <dbReference type="SAM" id="MobiDB-lite"/>
    </source>
</evidence>
<evidence type="ECO:0000313" key="4">
    <source>
        <dbReference type="Proteomes" id="UP000000991"/>
    </source>
</evidence>
<reference evidence="2 4" key="3">
    <citation type="journal article" date="2010" name="Environ. Microbiol.">
        <title>Genomic analysis of oceanic cyanobacterial myoviruses compared with T4-like myoviruses from diverse hosts and environments.</title>
        <authorList>
            <person name="Sullivan M.B."/>
            <person name="Huang K.H."/>
            <person name="Ignacio-Espinoza J.C."/>
            <person name="Berlin A.M."/>
            <person name="Kelly L."/>
            <person name="Weigele P.R."/>
            <person name="DeFrancesco A.S."/>
            <person name="Kern S.E."/>
            <person name="Thompson L.R."/>
            <person name="Young S."/>
            <person name="Yandava C."/>
            <person name="Fu R."/>
            <person name="Krastins B."/>
            <person name="Chase M."/>
            <person name="Sarracino D."/>
            <person name="Osburne M.S."/>
            <person name="Henn M.R."/>
            <person name="Chisholm S.W."/>
        </authorList>
    </citation>
    <scope>NUCLEOTIDE SEQUENCE [LARGE SCALE GENOMIC DNA]</scope>
</reference>
<accession>Q58MU4</accession>
<evidence type="ECO:0000313" key="2">
    <source>
        <dbReference type="EMBL" id="AAX44438.1"/>
    </source>
</evidence>
<gene>
    <name evidence="3" type="ORF">PCMG_00060</name>
    <name evidence="2" type="ORF">PSSM2_060</name>
</gene>
<reference evidence="3 5" key="2">
    <citation type="submission" date="2009-10" db="EMBL/GenBank/DDBJ databases">
        <title>The Genome Sequence of Prochlorococcus phage P-SSM2.</title>
        <authorList>
            <consortium name="The Broad Institute Genome Sequencing Platform"/>
            <person name="Henn M.R."/>
            <person name="Sullivan M.S."/>
            <person name="Osburne M.S."/>
            <person name="Levin J."/>
            <person name="Malboeuf C."/>
            <person name="Casali M."/>
            <person name="Russ C."/>
            <person name="Lennon N."/>
            <person name="Chapman S.B."/>
            <person name="Erlich R."/>
            <person name="Young S.K."/>
            <person name="Koehrsen M."/>
            <person name="Yandava C."/>
            <person name="Zeng Q."/>
            <person name="Alvarado L."/>
            <person name="Anderson S."/>
            <person name="Berlin A."/>
            <person name="Borenstein D."/>
            <person name="Chen Z."/>
            <person name="Engels R."/>
            <person name="Freedman E."/>
            <person name="Gellesch M."/>
            <person name="Goldberg J."/>
            <person name="Green L."/>
            <person name="Griggs A."/>
            <person name="Gujja S."/>
            <person name="Heilman E.R."/>
            <person name="Heiman D."/>
            <person name="Hepburn T."/>
            <person name="Howarth C."/>
            <person name="Jen D."/>
            <person name="Larson L."/>
            <person name="Lewis B."/>
            <person name="Mehta T."/>
            <person name="Park D."/>
            <person name="Pearson M."/>
            <person name="Richards J."/>
            <person name="Rizzolo K."/>
            <person name="Roberts A."/>
            <person name="Ryan E."/>
            <person name="Saif S."/>
            <person name="Shea T."/>
            <person name="Shenoy N."/>
            <person name="Sisk P."/>
            <person name="Stolte C."/>
            <person name="Sykes S."/>
            <person name="Walk T."/>
            <person name="White J."/>
            <person name="Yu Q."/>
            <person name="Coleman M.L."/>
            <person name="Huang K.H."/>
            <person name="Weigele P.R."/>
            <person name="DeFrancesco A.S."/>
            <person name="Kern S.E."/>
            <person name="Thompson L.R."/>
            <person name="Fu R."/>
            <person name="Hombeck B."/>
            <person name="Chisholm S.W."/>
            <person name="Haas B."/>
            <person name="Nusbaum C."/>
            <person name="Birren B."/>
        </authorList>
    </citation>
    <scope>NUCLEOTIDE SEQUENCE [LARGE SCALE GENOMIC DNA]</scope>
    <source>
        <strain evidence="3">P-SSM2</strain>
    </source>
</reference>
<dbReference type="Proteomes" id="UP000013923">
    <property type="component" value="Genome"/>
</dbReference>
<reference evidence="2 4" key="1">
    <citation type="journal article" date="2005" name="PLoS Biol.">
        <title>Three Prochlorococcus cyanophage genomes: signature features and ecological interpretations.</title>
        <authorList>
            <person name="Sullivan M.B."/>
            <person name="Coleman M.L."/>
            <person name="Weigele P."/>
            <person name="Rohwer F."/>
            <person name="Chisholm S.W."/>
        </authorList>
    </citation>
    <scope>NUCLEOTIDE SEQUENCE</scope>
</reference>
<keyword evidence="4" id="KW-1185">Reference proteome</keyword>
<sequence>MKPLFKVREFAWAIVSEVEELLYPYRTDDTEPLWAEKDVDDDSVVTYMKAQMDANNDRIDRLQSEMLYVTSQINDINTHLGKSKNSSNEGQEGSKTITEEGKETS</sequence>
<feature type="compositionally biased region" description="Polar residues" evidence="1">
    <location>
        <begin position="83"/>
        <end position="96"/>
    </location>
</feature>
<dbReference type="EMBL" id="GU071092">
    <property type="protein sequence ID" value="ACY75936.1"/>
    <property type="molecule type" value="Genomic_DNA"/>
</dbReference>
<evidence type="ECO:0000313" key="5">
    <source>
        <dbReference type="Proteomes" id="UP000013923"/>
    </source>
</evidence>
<organismHost>
    <name type="scientific">Prochlorococcus</name>
    <dbReference type="NCBI Taxonomy" id="1218"/>
</organismHost>
<dbReference type="EMBL" id="AY939844">
    <property type="protein sequence ID" value="AAX44438.1"/>
    <property type="molecule type" value="Genomic_DNA"/>
</dbReference>
<dbReference type="RefSeq" id="YP_214292.1">
    <property type="nucleotide sequence ID" value="NC_006883.2"/>
</dbReference>